<dbReference type="InterPro" id="IPR035093">
    <property type="entry name" value="RelE/ParE_toxin_dom_sf"/>
</dbReference>
<gene>
    <name evidence="1" type="ORF">LS65_005520</name>
</gene>
<dbReference type="Gene3D" id="3.30.2310.20">
    <property type="entry name" value="RelE-like"/>
    <property type="match status" value="1"/>
</dbReference>
<dbReference type="SUPFAM" id="SSF143011">
    <property type="entry name" value="RelE-like"/>
    <property type="match status" value="1"/>
</dbReference>
<evidence type="ECO:0000313" key="1">
    <source>
        <dbReference type="EMBL" id="TLE01786.1"/>
    </source>
</evidence>
<reference evidence="1 2" key="1">
    <citation type="journal article" date="2014" name="Genome Announc.">
        <title>Draft genome sequences of eight enterohepatic helicobacter species isolated from both laboratory and wild rodents.</title>
        <authorList>
            <person name="Sheh A."/>
            <person name="Shen Z."/>
            <person name="Fox J.G."/>
        </authorList>
    </citation>
    <scope>NUCLEOTIDE SEQUENCE [LARGE SCALE GENOMIC DNA]</scope>
    <source>
        <strain evidence="1 2">MIT 01-6451</strain>
    </source>
</reference>
<comment type="caution">
    <text evidence="1">The sequence shown here is derived from an EMBL/GenBank/DDBJ whole genome shotgun (WGS) entry which is preliminary data.</text>
</comment>
<evidence type="ECO:0008006" key="3">
    <source>
        <dbReference type="Google" id="ProtNLM"/>
    </source>
</evidence>
<evidence type="ECO:0000313" key="2">
    <source>
        <dbReference type="Proteomes" id="UP000029707"/>
    </source>
</evidence>
<name>A0A4U8TNZ8_9HELI</name>
<keyword evidence="2" id="KW-1185">Reference proteome</keyword>
<dbReference type="RefSeq" id="WP_034361044.1">
    <property type="nucleotide sequence ID" value="NZ_CAJUDB010000006.1"/>
</dbReference>
<dbReference type="OrthoDB" id="15005at2"/>
<accession>A0A4U8TNZ8</accession>
<sequence length="116" mass="13854">MQLEIQAPAFKEIQKDFDRKTQEQIIEKLAYFAQNYESIIQTKNVEKLQNSDVYKYRLSLDIRAIFITYYEYENGIIVILSVTSRQNAYKSTKMQKYENLANDFLKSHKTPKKEIK</sequence>
<proteinExistence type="predicted"/>
<dbReference type="Proteomes" id="UP000029707">
    <property type="component" value="Unassembled WGS sequence"/>
</dbReference>
<organism evidence="1 2">
    <name type="scientific">Helicobacter japonicus</name>
    <dbReference type="NCBI Taxonomy" id="425400"/>
    <lineage>
        <taxon>Bacteria</taxon>
        <taxon>Pseudomonadati</taxon>
        <taxon>Campylobacterota</taxon>
        <taxon>Epsilonproteobacteria</taxon>
        <taxon>Campylobacterales</taxon>
        <taxon>Helicobacteraceae</taxon>
        <taxon>Helicobacter</taxon>
    </lineage>
</organism>
<protein>
    <recommendedName>
        <fullName evidence="3">Type II toxin-antitoxin system RelE/ParE family toxin</fullName>
    </recommendedName>
</protein>
<dbReference type="AlphaFoldDB" id="A0A4U8TNZ8"/>
<dbReference type="EMBL" id="JRMQ02000006">
    <property type="protein sequence ID" value="TLE01786.1"/>
    <property type="molecule type" value="Genomic_DNA"/>
</dbReference>
<dbReference type="STRING" id="425400.LS65_02535"/>